<evidence type="ECO:0000313" key="2">
    <source>
        <dbReference type="EMBL" id="EYF06071.1"/>
    </source>
</evidence>
<evidence type="ECO:0000313" key="3">
    <source>
        <dbReference type="Proteomes" id="UP000019678"/>
    </source>
</evidence>
<reference evidence="2 3" key="1">
    <citation type="submission" date="2013-05" db="EMBL/GenBank/DDBJ databases">
        <title>Genome assembly of Chondromyces apiculatus DSM 436.</title>
        <authorList>
            <person name="Sharma G."/>
            <person name="Khatri I."/>
            <person name="Kaur C."/>
            <person name="Mayilraj S."/>
            <person name="Subramanian S."/>
        </authorList>
    </citation>
    <scope>NUCLEOTIDE SEQUENCE [LARGE SCALE GENOMIC DNA]</scope>
    <source>
        <strain evidence="2 3">DSM 436</strain>
    </source>
</reference>
<name>A0A017TBW6_9BACT</name>
<keyword evidence="3" id="KW-1185">Reference proteome</keyword>
<dbReference type="Proteomes" id="UP000019678">
    <property type="component" value="Unassembled WGS sequence"/>
</dbReference>
<comment type="caution">
    <text evidence="2">The sequence shown here is derived from an EMBL/GenBank/DDBJ whole genome shotgun (WGS) entry which is preliminary data.</text>
</comment>
<dbReference type="EMBL" id="ASRX01000018">
    <property type="protein sequence ID" value="EYF06071.1"/>
    <property type="molecule type" value="Genomic_DNA"/>
</dbReference>
<feature type="region of interest" description="Disordered" evidence="1">
    <location>
        <begin position="20"/>
        <end position="39"/>
    </location>
</feature>
<dbReference type="AlphaFoldDB" id="A0A017TBW6"/>
<accession>A0A017TBW6</accession>
<protein>
    <submittedName>
        <fullName evidence="2">Uncharacterized protein</fullName>
    </submittedName>
</protein>
<organism evidence="2 3">
    <name type="scientific">Chondromyces apiculatus DSM 436</name>
    <dbReference type="NCBI Taxonomy" id="1192034"/>
    <lineage>
        <taxon>Bacteria</taxon>
        <taxon>Pseudomonadati</taxon>
        <taxon>Myxococcota</taxon>
        <taxon>Polyangia</taxon>
        <taxon>Polyangiales</taxon>
        <taxon>Polyangiaceae</taxon>
        <taxon>Chondromyces</taxon>
    </lineage>
</organism>
<dbReference type="STRING" id="1192034.CAP_2261"/>
<sequence length="39" mass="3944">MQTIGAGGVLVIGAEQAAASRLERSRRSATRSAPLSSTS</sequence>
<feature type="compositionally biased region" description="Low complexity" evidence="1">
    <location>
        <begin position="30"/>
        <end position="39"/>
    </location>
</feature>
<proteinExistence type="predicted"/>
<gene>
    <name evidence="2" type="ORF">CAP_2261</name>
</gene>
<evidence type="ECO:0000256" key="1">
    <source>
        <dbReference type="SAM" id="MobiDB-lite"/>
    </source>
</evidence>